<dbReference type="STRING" id="564137.SAMN04488238_10228"/>
<keyword evidence="1 5" id="KW-0489">Methyltransferase</keyword>
<evidence type="ECO:0000256" key="1">
    <source>
        <dbReference type="ARBA" id="ARBA00022603"/>
    </source>
</evidence>
<dbReference type="GO" id="GO:0102559">
    <property type="term" value="F:peptide chain release factor N(5)-glutamine methyltransferase activity"/>
    <property type="evidence" value="ECO:0007669"/>
    <property type="project" value="UniProtKB-EC"/>
</dbReference>
<dbReference type="InterPro" id="IPR004556">
    <property type="entry name" value="HemK-like"/>
</dbReference>
<dbReference type="EMBL" id="FNOM01000002">
    <property type="protein sequence ID" value="SDW42201.1"/>
    <property type="molecule type" value="Genomic_DNA"/>
</dbReference>
<comment type="catalytic activity">
    <reaction evidence="4 5">
        <text>L-glutaminyl-[peptide chain release factor] + S-adenosyl-L-methionine = N(5)-methyl-L-glutaminyl-[peptide chain release factor] + S-adenosyl-L-homocysteine + H(+)</text>
        <dbReference type="Rhea" id="RHEA:42896"/>
        <dbReference type="Rhea" id="RHEA-COMP:10271"/>
        <dbReference type="Rhea" id="RHEA-COMP:10272"/>
        <dbReference type="ChEBI" id="CHEBI:15378"/>
        <dbReference type="ChEBI" id="CHEBI:30011"/>
        <dbReference type="ChEBI" id="CHEBI:57856"/>
        <dbReference type="ChEBI" id="CHEBI:59789"/>
        <dbReference type="ChEBI" id="CHEBI:61891"/>
        <dbReference type="EC" id="2.1.1.297"/>
    </reaction>
</comment>
<dbReference type="InterPro" id="IPR050320">
    <property type="entry name" value="N5-glutamine_MTase"/>
</dbReference>
<feature type="domain" description="Methyltransferase small" evidence="6">
    <location>
        <begin position="117"/>
        <end position="207"/>
    </location>
</feature>
<evidence type="ECO:0000259" key="6">
    <source>
        <dbReference type="Pfam" id="PF05175"/>
    </source>
</evidence>
<sequence>MSGAGGPSDRPAPAHGGNAAAHLLPAVARLRAAGVPDPVGDARRLLAHALNLAPDRLTLHMGDAVPADAAARLAALIAERARRRPVSHLTGQRLFWGRQFAVTADVLDPRPETETLIAAALAAPWNRVLDLGTGSGAILLTLLAERPPSQGAGVDLSLAALDVARGNAEALGLRDRATFVASDWWAAVTGRFDLIVSNPPYIADTEISALSAEVREWEPRMALVPACDDGTGLAAYRVIAAGALAHLAPGGHMMVEIGPTQADAVAAILTQAGLCDAQVAHDMDARPRIVTARAPQGA</sequence>
<feature type="binding site" evidence="5">
    <location>
        <position position="184"/>
    </location>
    <ligand>
        <name>S-adenosyl-L-methionine</name>
        <dbReference type="ChEBI" id="CHEBI:59789"/>
    </ligand>
</feature>
<dbReference type="NCBIfam" id="TIGR03534">
    <property type="entry name" value="RF_mod_PrmC"/>
    <property type="match status" value="1"/>
</dbReference>
<evidence type="ECO:0000256" key="2">
    <source>
        <dbReference type="ARBA" id="ARBA00022679"/>
    </source>
</evidence>
<name>A0A1H2TE67_9RHOB</name>
<dbReference type="HAMAP" id="MF_02126">
    <property type="entry name" value="RF_methyltr_PrmC"/>
    <property type="match status" value="1"/>
</dbReference>
<evidence type="ECO:0000256" key="5">
    <source>
        <dbReference type="HAMAP-Rule" id="MF_02126"/>
    </source>
</evidence>
<gene>
    <name evidence="5" type="primary">prmC</name>
    <name evidence="8" type="ORF">SAMN04488238_10228</name>
</gene>
<evidence type="ECO:0000256" key="3">
    <source>
        <dbReference type="ARBA" id="ARBA00022691"/>
    </source>
</evidence>
<evidence type="ECO:0000259" key="7">
    <source>
        <dbReference type="Pfam" id="PF17827"/>
    </source>
</evidence>
<proteinExistence type="inferred from homology"/>
<dbReference type="InterPro" id="IPR007848">
    <property type="entry name" value="Small_mtfrase_dom"/>
</dbReference>
<protein>
    <recommendedName>
        <fullName evidence="5">Release factor glutamine methyltransferase</fullName>
        <shortName evidence="5">RF MTase</shortName>
        <ecNumber evidence="5">2.1.1.297</ecNumber>
    </recommendedName>
    <alternativeName>
        <fullName evidence="5">N5-glutamine methyltransferase PrmC</fullName>
    </alternativeName>
    <alternativeName>
        <fullName evidence="5">Protein-(glutamine-N5) MTase PrmC</fullName>
    </alternativeName>
    <alternativeName>
        <fullName evidence="5">Protein-glutamine N-methyltransferase PrmC</fullName>
    </alternativeName>
</protein>
<feature type="binding site" evidence="5">
    <location>
        <begin position="132"/>
        <end position="136"/>
    </location>
    <ligand>
        <name>S-adenosyl-L-methionine</name>
        <dbReference type="ChEBI" id="CHEBI:59789"/>
    </ligand>
</feature>
<dbReference type="NCBIfam" id="TIGR00536">
    <property type="entry name" value="hemK_fam"/>
    <property type="match status" value="1"/>
</dbReference>
<feature type="binding site" evidence="5">
    <location>
        <position position="198"/>
    </location>
    <ligand>
        <name>S-adenosyl-L-methionine</name>
        <dbReference type="ChEBI" id="CHEBI:59789"/>
    </ligand>
</feature>
<dbReference type="InterPro" id="IPR040758">
    <property type="entry name" value="PrmC_N"/>
</dbReference>
<dbReference type="Pfam" id="PF05175">
    <property type="entry name" value="MTS"/>
    <property type="match status" value="1"/>
</dbReference>
<dbReference type="Gene3D" id="1.10.8.10">
    <property type="entry name" value="DNA helicase RuvA subunit, C-terminal domain"/>
    <property type="match status" value="1"/>
</dbReference>
<reference evidence="8 9" key="1">
    <citation type="submission" date="2016-10" db="EMBL/GenBank/DDBJ databases">
        <authorList>
            <person name="de Groot N.N."/>
        </authorList>
    </citation>
    <scope>NUCLEOTIDE SEQUENCE [LARGE SCALE GENOMIC DNA]</scope>
    <source>
        <strain evidence="8 9">CGMCC 1.8894</strain>
    </source>
</reference>
<dbReference type="InterPro" id="IPR002052">
    <property type="entry name" value="DNA_methylase_N6_adenine_CS"/>
</dbReference>
<dbReference type="GO" id="GO:0032259">
    <property type="term" value="P:methylation"/>
    <property type="evidence" value="ECO:0007669"/>
    <property type="project" value="UniProtKB-KW"/>
</dbReference>
<comment type="similarity">
    <text evidence="5">Belongs to the protein N5-glutamine methyltransferase family. PrmC subfamily.</text>
</comment>
<comment type="function">
    <text evidence="5">Methylates the class 1 translation termination release factors RF1/PrfA and RF2/PrfB on the glutamine residue of the universally conserved GGQ motif.</text>
</comment>
<feature type="binding site" evidence="5">
    <location>
        <position position="155"/>
    </location>
    <ligand>
        <name>S-adenosyl-L-methionine</name>
        <dbReference type="ChEBI" id="CHEBI:59789"/>
    </ligand>
</feature>
<dbReference type="SUPFAM" id="SSF53335">
    <property type="entry name" value="S-adenosyl-L-methionine-dependent methyltransferases"/>
    <property type="match status" value="1"/>
</dbReference>
<dbReference type="CDD" id="cd02440">
    <property type="entry name" value="AdoMet_MTases"/>
    <property type="match status" value="1"/>
</dbReference>
<dbReference type="EC" id="2.1.1.297" evidence="5"/>
<dbReference type="AlphaFoldDB" id="A0A1H2TE67"/>
<evidence type="ECO:0000256" key="4">
    <source>
        <dbReference type="ARBA" id="ARBA00048391"/>
    </source>
</evidence>
<dbReference type="PANTHER" id="PTHR18895">
    <property type="entry name" value="HEMK METHYLTRANSFERASE"/>
    <property type="match status" value="1"/>
</dbReference>
<dbReference type="InterPro" id="IPR019874">
    <property type="entry name" value="RF_methyltr_PrmC"/>
</dbReference>
<dbReference type="Pfam" id="PF17827">
    <property type="entry name" value="PrmC_N"/>
    <property type="match status" value="1"/>
</dbReference>
<dbReference type="Proteomes" id="UP000198539">
    <property type="component" value="Unassembled WGS sequence"/>
</dbReference>
<feature type="binding site" evidence="5">
    <location>
        <begin position="198"/>
        <end position="201"/>
    </location>
    <ligand>
        <name>substrate</name>
    </ligand>
</feature>
<organism evidence="8 9">
    <name type="scientific">Roseicitreum antarcticum</name>
    <dbReference type="NCBI Taxonomy" id="564137"/>
    <lineage>
        <taxon>Bacteria</taxon>
        <taxon>Pseudomonadati</taxon>
        <taxon>Pseudomonadota</taxon>
        <taxon>Alphaproteobacteria</taxon>
        <taxon>Rhodobacterales</taxon>
        <taxon>Paracoccaceae</taxon>
        <taxon>Roseicitreum</taxon>
    </lineage>
</organism>
<feature type="domain" description="Release factor glutamine methyltransferase N-terminal" evidence="7">
    <location>
        <begin position="26"/>
        <end position="91"/>
    </location>
</feature>
<evidence type="ECO:0000313" key="9">
    <source>
        <dbReference type="Proteomes" id="UP000198539"/>
    </source>
</evidence>
<dbReference type="PANTHER" id="PTHR18895:SF74">
    <property type="entry name" value="MTRF1L RELEASE FACTOR GLUTAMINE METHYLTRANSFERASE"/>
    <property type="match status" value="1"/>
</dbReference>
<accession>A0A1H2TE67</accession>
<evidence type="ECO:0000313" key="8">
    <source>
        <dbReference type="EMBL" id="SDW42201.1"/>
    </source>
</evidence>
<keyword evidence="3 5" id="KW-0949">S-adenosyl-L-methionine</keyword>
<keyword evidence="2 5" id="KW-0808">Transferase</keyword>
<dbReference type="PROSITE" id="PS00092">
    <property type="entry name" value="N6_MTASE"/>
    <property type="match status" value="1"/>
</dbReference>
<dbReference type="GO" id="GO:0003676">
    <property type="term" value="F:nucleic acid binding"/>
    <property type="evidence" value="ECO:0007669"/>
    <property type="project" value="InterPro"/>
</dbReference>
<dbReference type="Gene3D" id="3.40.50.150">
    <property type="entry name" value="Vaccinia Virus protein VP39"/>
    <property type="match status" value="1"/>
</dbReference>
<keyword evidence="9" id="KW-1185">Reference proteome</keyword>
<dbReference type="InterPro" id="IPR029063">
    <property type="entry name" value="SAM-dependent_MTases_sf"/>
</dbReference>